<evidence type="ECO:0000313" key="1">
    <source>
        <dbReference type="EMBL" id="QJA52228.1"/>
    </source>
</evidence>
<sequence length="287" mass="32880">MLKGKAKKYTSLTLAGLKRIAPALANYTGHIIIDDLGVEKSQWSRTATITTLSHLVYSHYIHKISRDQEVLIKDFYGSAAINIQPVLMDSIVSDMDWIALTRDKSLRYYHLIRPLNPIMHLPQITLDWGQPMSEVATPAKRGKLWYQLIAIALTQWSHARCKEHLTKLLQACAALDNRTKVNTSDHRLLIKLLRPMQLERYVMETYGFETGRKFNNNLYCLLVELATYGEPSVEIISEDYKVSPSTVTRISETETQWVWIKHGNAPHICPREPAEKVLRIAGANQKW</sequence>
<gene>
    <name evidence="1" type="ORF">TM448A02535_0008</name>
</gene>
<proteinExistence type="predicted"/>
<reference evidence="1" key="1">
    <citation type="submission" date="2020-03" db="EMBL/GenBank/DDBJ databases">
        <title>The deep terrestrial virosphere.</title>
        <authorList>
            <person name="Holmfeldt K."/>
            <person name="Nilsson E."/>
            <person name="Simone D."/>
            <person name="Lopez-Fernandez M."/>
            <person name="Wu X."/>
            <person name="de Brujin I."/>
            <person name="Lundin D."/>
            <person name="Andersson A."/>
            <person name="Bertilsson S."/>
            <person name="Dopson M."/>
        </authorList>
    </citation>
    <scope>NUCLEOTIDE SEQUENCE</scope>
    <source>
        <strain evidence="1">TM448A02535</strain>
    </source>
</reference>
<name>A0A6H1ZXJ3_9ZZZZ</name>
<dbReference type="AlphaFoldDB" id="A0A6H1ZXJ3"/>
<protein>
    <submittedName>
        <fullName evidence="1">Uncharacterized protein</fullName>
    </submittedName>
</protein>
<organism evidence="1">
    <name type="scientific">viral metagenome</name>
    <dbReference type="NCBI Taxonomy" id="1070528"/>
    <lineage>
        <taxon>unclassified sequences</taxon>
        <taxon>metagenomes</taxon>
        <taxon>organismal metagenomes</taxon>
    </lineage>
</organism>
<dbReference type="EMBL" id="MT144323">
    <property type="protein sequence ID" value="QJA52228.1"/>
    <property type="molecule type" value="Genomic_DNA"/>
</dbReference>
<accession>A0A6H1ZXJ3</accession>